<dbReference type="CDD" id="cd00063">
    <property type="entry name" value="FN3"/>
    <property type="match status" value="1"/>
</dbReference>
<comment type="caution">
    <text evidence="4">The sequence shown here is derived from an EMBL/GenBank/DDBJ whole genome shotgun (WGS) entry which is preliminary data.</text>
</comment>
<evidence type="ECO:0000259" key="3">
    <source>
        <dbReference type="PROSITE" id="PS50853"/>
    </source>
</evidence>
<reference evidence="4 5" key="1">
    <citation type="submission" date="2021-09" db="EMBL/GenBank/DDBJ databases">
        <title>Genome sequencing and assembly of Chryseobacterium sp. RG1.</title>
        <authorList>
            <person name="Chhetri G."/>
        </authorList>
    </citation>
    <scope>NUCLEOTIDE SEQUENCE [LARGE SCALE GENOMIC DNA]</scope>
    <source>
        <strain evidence="4 5">RG1</strain>
    </source>
</reference>
<dbReference type="Pfam" id="PF13583">
    <property type="entry name" value="Reprolysin_4"/>
    <property type="match status" value="1"/>
</dbReference>
<evidence type="ECO:0000313" key="5">
    <source>
        <dbReference type="Proteomes" id="UP000618240"/>
    </source>
</evidence>
<dbReference type="Pfam" id="PF20009">
    <property type="entry name" value="GEVED"/>
    <property type="match status" value="1"/>
</dbReference>
<sequence length="1007" mass="105760">MKKIITSLFVTLLVGTATAQWSPSSGLNGVSGNPKRGGFATADAASLRSYYKLDISQIREQLKNAVEMGENAKPVVVSVPTLDGKVQKFNVYSFPVVVKELADQYQLGSYIGTAVDDPTQQIRFSVAPNDFQSMLFRNGNYEFVEPVDKSTGLYAVHPKTQRTGDKPFVCSTAESPSAVQEVQGLYNNANTFTHQPGTFNKSSDKKYRTMRLVMSVTGEYTAYFGGTVAGALTAINATMTRVNGVFEKDFALHLILQSYPGVIYLDAATDPYSAAATGAGGAWNGELMNTLHNNVGDANFDIGHLFGASGGGGNAGCIGCVCNNTLATGGSAFTAYKGSGYTSPADGIPQGDNFDIDYVAHEMGHQLGANHTFSHGIEGTGVNMEPGSGSTIMGYAGITGTNTDVQAHSDAYFHKASVGQVQTNLSLSTKTCDTETSVANNPPTIASLPSYTIPNKTAFVLTASATDPENDPMTYTWEEIDSGSTSAQTINKTNLGTTTYGASFRSFTPTTSPTRYFPKFSSVLAGALDNSLNTWESTSQVARNSNFAVTVRDNNTNAAQQQTNFATQAITVGADGPFQITSGYLFSNFSTTLTWDVVNTSAAPYNVANVKIDYSTDNGVNWTVLAASVPNNGAATIAALPASLNGQLIVVRISAIGNVFYALKKITVSTQASCGSAPVGLVASGLTSVGGTVSWAPVNGASSYSLQYRLASASTWTTVSVTGNTYTLSNLTSCSSYQAQVAAICSGVTGPYTTPITFSTVCTNYCTDTSTNATLDYVSNVTLGTVNNTTGASMYSDFTVNSALQPTLLTNSSNSISVSVTTPTATGSTSAMSVWIDFNKNGTFEASEKVLNKTAVLAAVGTVVTTGTFTVPSTAITNSPLRMRVVTVVATAGSAGANLPESYACGSFTYGEVEDYNVIVQSSLGTRDVENPNNGIQIYPNPATDFLNVTKVSDKATYKIYNAAGQLVSNGNINSGKINVSTLIKGAYVIAIDDKGNDLFKSKFIKK</sequence>
<feature type="chain" id="PRO_5047134421" evidence="2">
    <location>
        <begin position="20"/>
        <end position="1007"/>
    </location>
</feature>
<feature type="signal peptide" evidence="2">
    <location>
        <begin position="1"/>
        <end position="19"/>
    </location>
</feature>
<dbReference type="RefSeq" id="WP_225690534.1">
    <property type="nucleotide sequence ID" value="NZ_JAERSE020000006.1"/>
</dbReference>
<proteinExistence type="predicted"/>
<dbReference type="InterPro" id="IPR003961">
    <property type="entry name" value="FN3_dom"/>
</dbReference>
<dbReference type="SUPFAM" id="SSF55486">
    <property type="entry name" value="Metalloproteases ('zincins'), catalytic domain"/>
    <property type="match status" value="1"/>
</dbReference>
<dbReference type="InterPro" id="IPR036116">
    <property type="entry name" value="FN3_sf"/>
</dbReference>
<dbReference type="Pfam" id="PF18962">
    <property type="entry name" value="Por_Secre_tail"/>
    <property type="match status" value="1"/>
</dbReference>
<keyword evidence="5" id="KW-1185">Reference proteome</keyword>
<gene>
    <name evidence="4" type="ORF">JI747_019500</name>
</gene>
<dbReference type="SMART" id="SM00060">
    <property type="entry name" value="FN3"/>
    <property type="match status" value="1"/>
</dbReference>
<dbReference type="EMBL" id="JAERSE020000006">
    <property type="protein sequence ID" value="MCA6069358.1"/>
    <property type="molecule type" value="Genomic_DNA"/>
</dbReference>
<feature type="domain" description="Fibronectin type-III" evidence="3">
    <location>
        <begin position="677"/>
        <end position="763"/>
    </location>
</feature>
<accession>A0ABS8A5V9</accession>
<dbReference type="InterPro" id="IPR045474">
    <property type="entry name" value="GEVED"/>
</dbReference>
<keyword evidence="1 2" id="KW-0732">Signal</keyword>
<dbReference type="Proteomes" id="UP000618240">
    <property type="component" value="Unassembled WGS sequence"/>
</dbReference>
<evidence type="ECO:0000313" key="4">
    <source>
        <dbReference type="EMBL" id="MCA6069358.1"/>
    </source>
</evidence>
<dbReference type="InterPro" id="IPR024079">
    <property type="entry name" value="MetalloPept_cat_dom_sf"/>
</dbReference>
<dbReference type="SUPFAM" id="SSF49265">
    <property type="entry name" value="Fibronectin type III"/>
    <property type="match status" value="1"/>
</dbReference>
<dbReference type="InterPro" id="IPR026444">
    <property type="entry name" value="Secre_tail"/>
</dbReference>
<dbReference type="Gene3D" id="2.60.40.10">
    <property type="entry name" value="Immunoglobulins"/>
    <property type="match status" value="2"/>
</dbReference>
<organism evidence="4 5">
    <name type="scientific">Chryseobacterium tagetis</name>
    <dbReference type="NCBI Taxonomy" id="2801334"/>
    <lineage>
        <taxon>Bacteria</taxon>
        <taxon>Pseudomonadati</taxon>
        <taxon>Bacteroidota</taxon>
        <taxon>Flavobacteriia</taxon>
        <taxon>Flavobacteriales</taxon>
        <taxon>Weeksellaceae</taxon>
        <taxon>Chryseobacterium group</taxon>
        <taxon>Chryseobacterium</taxon>
    </lineage>
</organism>
<dbReference type="PROSITE" id="PS50853">
    <property type="entry name" value="FN3"/>
    <property type="match status" value="1"/>
</dbReference>
<evidence type="ECO:0000256" key="1">
    <source>
        <dbReference type="ARBA" id="ARBA00022729"/>
    </source>
</evidence>
<name>A0ABS8A5V9_9FLAO</name>
<dbReference type="Pfam" id="PF00041">
    <property type="entry name" value="fn3"/>
    <property type="match status" value="1"/>
</dbReference>
<dbReference type="Gene3D" id="3.40.390.10">
    <property type="entry name" value="Collagenase (Catalytic Domain)"/>
    <property type="match status" value="1"/>
</dbReference>
<dbReference type="NCBIfam" id="TIGR04183">
    <property type="entry name" value="Por_Secre_tail"/>
    <property type="match status" value="1"/>
</dbReference>
<dbReference type="InterPro" id="IPR013783">
    <property type="entry name" value="Ig-like_fold"/>
</dbReference>
<protein>
    <submittedName>
        <fullName evidence="4">M12 family metallo-peptidase</fullName>
    </submittedName>
</protein>
<evidence type="ECO:0000256" key="2">
    <source>
        <dbReference type="SAM" id="SignalP"/>
    </source>
</evidence>